<dbReference type="OrthoDB" id="15218at2"/>
<evidence type="ECO:0000259" key="3">
    <source>
        <dbReference type="Pfam" id="PF05569"/>
    </source>
</evidence>
<reference evidence="5" key="1">
    <citation type="submission" date="2017-01" db="EMBL/GenBank/DDBJ databases">
        <authorList>
            <person name="Varghese N."/>
            <person name="Submissions S."/>
        </authorList>
    </citation>
    <scope>NUCLEOTIDE SEQUENCE [LARGE SCALE GENOMIC DNA]</scope>
    <source>
        <strain evidence="5">DSM 21054</strain>
    </source>
</reference>
<proteinExistence type="predicted"/>
<keyword evidence="2" id="KW-0472">Membrane</keyword>
<keyword evidence="2" id="KW-1133">Transmembrane helix</keyword>
<dbReference type="Gene3D" id="3.30.2010.10">
    <property type="entry name" value="Metalloproteases ('zincins'), catalytic domain"/>
    <property type="match status" value="1"/>
</dbReference>
<dbReference type="PANTHER" id="PTHR34978:SF3">
    <property type="entry name" value="SLR0241 PROTEIN"/>
    <property type="match status" value="1"/>
</dbReference>
<dbReference type="InterPro" id="IPR008756">
    <property type="entry name" value="Peptidase_M56"/>
</dbReference>
<dbReference type="Proteomes" id="UP000186917">
    <property type="component" value="Unassembled WGS sequence"/>
</dbReference>
<evidence type="ECO:0000313" key="4">
    <source>
        <dbReference type="EMBL" id="SIT29289.1"/>
    </source>
</evidence>
<dbReference type="InterPro" id="IPR052173">
    <property type="entry name" value="Beta-lactam_resp_regulator"/>
</dbReference>
<gene>
    <name evidence="4" type="ORF">SAMN05421788_108273</name>
</gene>
<evidence type="ECO:0000256" key="1">
    <source>
        <dbReference type="SAM" id="MobiDB-lite"/>
    </source>
</evidence>
<organism evidence="4 5">
    <name type="scientific">Filimonas lacunae</name>
    <dbReference type="NCBI Taxonomy" id="477680"/>
    <lineage>
        <taxon>Bacteria</taxon>
        <taxon>Pseudomonadati</taxon>
        <taxon>Bacteroidota</taxon>
        <taxon>Chitinophagia</taxon>
        <taxon>Chitinophagales</taxon>
        <taxon>Chitinophagaceae</taxon>
        <taxon>Filimonas</taxon>
    </lineage>
</organism>
<feature type="transmembrane region" description="Helical" evidence="2">
    <location>
        <begin position="52"/>
        <end position="72"/>
    </location>
</feature>
<dbReference type="PANTHER" id="PTHR34978">
    <property type="entry name" value="POSSIBLE SENSOR-TRANSDUCER PROTEIN BLAR"/>
    <property type="match status" value="1"/>
</dbReference>
<accession>A0A1N7R2J9</accession>
<name>A0A1N7R2J9_9BACT</name>
<dbReference type="EMBL" id="FTOR01000008">
    <property type="protein sequence ID" value="SIT29289.1"/>
    <property type="molecule type" value="Genomic_DNA"/>
</dbReference>
<protein>
    <submittedName>
        <fullName evidence="4">Signal transducer regulating beta-lactamase production, contains metallopeptidase domain</fullName>
    </submittedName>
</protein>
<keyword evidence="5" id="KW-1185">Reference proteome</keyword>
<dbReference type="Pfam" id="PF05569">
    <property type="entry name" value="Peptidase_M56"/>
    <property type="match status" value="1"/>
</dbReference>
<feature type="transmembrane region" description="Helical" evidence="2">
    <location>
        <begin position="321"/>
        <end position="342"/>
    </location>
</feature>
<evidence type="ECO:0000256" key="2">
    <source>
        <dbReference type="SAM" id="Phobius"/>
    </source>
</evidence>
<keyword evidence="2" id="KW-0812">Transmembrane</keyword>
<dbReference type="RefSeq" id="WP_076381283.1">
    <property type="nucleotide sequence ID" value="NZ_AP017422.1"/>
</dbReference>
<feature type="domain" description="Peptidase M56" evidence="3">
    <location>
        <begin position="34"/>
        <end position="306"/>
    </location>
</feature>
<dbReference type="STRING" id="477680.SAMN05421788_108273"/>
<feature type="transmembrane region" description="Helical" evidence="2">
    <location>
        <begin position="20"/>
        <end position="40"/>
    </location>
</feature>
<feature type="region of interest" description="Disordered" evidence="1">
    <location>
        <begin position="505"/>
        <end position="552"/>
    </location>
</feature>
<evidence type="ECO:0000313" key="5">
    <source>
        <dbReference type="Proteomes" id="UP000186917"/>
    </source>
</evidence>
<feature type="transmembrane region" description="Helical" evidence="2">
    <location>
        <begin position="104"/>
        <end position="129"/>
    </location>
</feature>
<dbReference type="CDD" id="cd07341">
    <property type="entry name" value="M56_BlaR1_MecR1_like"/>
    <property type="match status" value="1"/>
</dbReference>
<sequence>MRLCVNLSIIGDRLLQAFSWMLIHSLWQGLLLAIVAAVWMQLSKRGVARVRYAVVLALLGLFIIACGCTFIHELSGAAHAIVPLAETIGHNASGWVYLSSVQGWVVVSVDFISAHAFWLVLIWAVFFVWRSVKMVQGVRYLQRTKYRYTQIAIDWQERFTVLCGQLHIKGRIRLLESAWVKVPMVIGHLKPVVLMPVGLLAGLPVEQVEAVLLHELAHIRRCDYLVNLLQVVSETVFFFNPGFLWVSALLRDEREHCCDDVALEQTGNKRGFIEALIRFKEHAMSGPGAAVAFPGKKNQLLHRVSRIIDNKNQSLAAGEKMFCVAGVLLLSFALLVAAIAQLRSVESEVLSRRGVVSDDVNSVAMQPELMSVVSDDNTTLFTKEEKRGFVATKQPVGNVVVTGPVATRSGATVVEAVVLSVVREKLEYKRAAIKEEVLCQQELRKLDQTQAGKDRQQVMLNAVQAERNRLLAEMDKVQAERDRVQAAKDRQQAARDCEQAKLDRLQAEKDRIQADKDRAQADRDRVQADRDRANAEKDRLQAMKDREITSHL</sequence>
<dbReference type="AlphaFoldDB" id="A0A1N7R2J9"/>